<evidence type="ECO:0000259" key="4">
    <source>
        <dbReference type="Pfam" id="PF00535"/>
    </source>
</evidence>
<evidence type="ECO:0000313" key="6">
    <source>
        <dbReference type="Proteomes" id="UP001500635"/>
    </source>
</evidence>
<dbReference type="InterPro" id="IPR029044">
    <property type="entry name" value="Nucleotide-diphossugar_trans"/>
</dbReference>
<organism evidence="5 6">
    <name type="scientific">Tsukamurella soli</name>
    <dbReference type="NCBI Taxonomy" id="644556"/>
    <lineage>
        <taxon>Bacteria</taxon>
        <taxon>Bacillati</taxon>
        <taxon>Actinomycetota</taxon>
        <taxon>Actinomycetes</taxon>
        <taxon>Mycobacteriales</taxon>
        <taxon>Tsukamurellaceae</taxon>
        <taxon>Tsukamurella</taxon>
    </lineage>
</organism>
<dbReference type="PANTHER" id="PTHR43398">
    <property type="entry name" value="DOLICHOL-PHOSPHATE MANNOSYLTRANSFERASE SUBUNIT 1"/>
    <property type="match status" value="1"/>
</dbReference>
<evidence type="ECO:0000313" key="5">
    <source>
        <dbReference type="EMBL" id="GAA4384397.1"/>
    </source>
</evidence>
<keyword evidence="6" id="KW-1185">Reference proteome</keyword>
<proteinExistence type="inferred from homology"/>
<name>A0ABP8J3J1_9ACTN</name>
<dbReference type="InterPro" id="IPR001173">
    <property type="entry name" value="Glyco_trans_2-like"/>
</dbReference>
<dbReference type="InterPro" id="IPR039528">
    <property type="entry name" value="DPM1-like"/>
</dbReference>
<comment type="caution">
    <text evidence="5">The sequence shown here is derived from an EMBL/GenBank/DDBJ whole genome shotgun (WGS) entry which is preliminary data.</text>
</comment>
<dbReference type="SUPFAM" id="SSF53448">
    <property type="entry name" value="Nucleotide-diphospho-sugar transferases"/>
    <property type="match status" value="1"/>
</dbReference>
<comment type="similarity">
    <text evidence="1">Belongs to the glycosyltransferase 2 family.</text>
</comment>
<dbReference type="EMBL" id="BAABFR010000004">
    <property type="protein sequence ID" value="GAA4384397.1"/>
    <property type="molecule type" value="Genomic_DNA"/>
</dbReference>
<evidence type="ECO:0000256" key="3">
    <source>
        <dbReference type="ARBA" id="ARBA00022679"/>
    </source>
</evidence>
<sequence length="256" mass="28165">MSPNQPPPSSKTLVIIPTYDELENLPLIVGRLHRAQPEVDVLVVDDNSPDGTGEKADEMAAADPRIHVLHRSEKNGLGGAYIAGFRWALERDYAVVVEMDADGSHAPEQLDRLLRAVDEGADLVLGSRYVPGGRTVNWPLKRQLISRGGNVYSQLALGTRIRDITGGYRAFRREVLEKLGLESVASAGYCFQIDLAWRAVQLGFTVVEVPITFTERVIGESKMSGSIVKEAAVNVPRWGLEARTRRLRGILASRRA</sequence>
<dbReference type="Gene3D" id="3.90.550.10">
    <property type="entry name" value="Spore Coat Polysaccharide Biosynthesis Protein SpsA, Chain A"/>
    <property type="match status" value="1"/>
</dbReference>
<dbReference type="Pfam" id="PF00535">
    <property type="entry name" value="Glycos_transf_2"/>
    <property type="match status" value="1"/>
</dbReference>
<dbReference type="Proteomes" id="UP001500635">
    <property type="component" value="Unassembled WGS sequence"/>
</dbReference>
<accession>A0ABP8J3J1</accession>
<dbReference type="CDD" id="cd06442">
    <property type="entry name" value="DPM1_like"/>
    <property type="match status" value="1"/>
</dbReference>
<feature type="domain" description="Glycosyltransferase 2-like" evidence="4">
    <location>
        <begin position="14"/>
        <end position="180"/>
    </location>
</feature>
<dbReference type="PANTHER" id="PTHR43398:SF1">
    <property type="entry name" value="DOLICHOL-PHOSPHATE MANNOSYLTRANSFERASE SUBUNIT 1"/>
    <property type="match status" value="1"/>
</dbReference>
<gene>
    <name evidence="5" type="ORF">GCM10023147_04810</name>
</gene>
<protein>
    <submittedName>
        <fullName evidence="5">Polyprenol monophosphomannose synthase</fullName>
    </submittedName>
</protein>
<evidence type="ECO:0000256" key="1">
    <source>
        <dbReference type="ARBA" id="ARBA00006739"/>
    </source>
</evidence>
<dbReference type="RefSeq" id="WP_344990336.1">
    <property type="nucleotide sequence ID" value="NZ_BAABFR010000004.1"/>
</dbReference>
<evidence type="ECO:0000256" key="2">
    <source>
        <dbReference type="ARBA" id="ARBA00022676"/>
    </source>
</evidence>
<reference evidence="6" key="1">
    <citation type="journal article" date="2019" name="Int. J. Syst. Evol. Microbiol.">
        <title>The Global Catalogue of Microorganisms (GCM) 10K type strain sequencing project: providing services to taxonomists for standard genome sequencing and annotation.</title>
        <authorList>
            <consortium name="The Broad Institute Genomics Platform"/>
            <consortium name="The Broad Institute Genome Sequencing Center for Infectious Disease"/>
            <person name="Wu L."/>
            <person name="Ma J."/>
        </authorList>
    </citation>
    <scope>NUCLEOTIDE SEQUENCE [LARGE SCALE GENOMIC DNA]</scope>
    <source>
        <strain evidence="6">JCM 17688</strain>
    </source>
</reference>
<keyword evidence="2" id="KW-0328">Glycosyltransferase</keyword>
<keyword evidence="3" id="KW-0808">Transferase</keyword>